<dbReference type="GeneID" id="4622366"/>
<name>Q752N4_EREGS</name>
<dbReference type="RefSeq" id="NP_986087.1">
    <property type="nucleotide sequence ID" value="NM_212223.2"/>
</dbReference>
<accession>Q752N4</accession>
<protein>
    <submittedName>
        <fullName evidence="3">AFR540Cp</fullName>
    </submittedName>
</protein>
<gene>
    <name evidence="3" type="ORF">AGOS_AFR540C</name>
</gene>
<dbReference type="EMBL" id="AE016819">
    <property type="protein sequence ID" value="AAS53911.1"/>
    <property type="molecule type" value="Genomic_DNA"/>
</dbReference>
<dbReference type="AlphaFoldDB" id="Q752N4"/>
<proteinExistence type="predicted"/>
<evidence type="ECO:0000256" key="2">
    <source>
        <dbReference type="SAM" id="MobiDB-lite"/>
    </source>
</evidence>
<keyword evidence="4" id="KW-1185">Reference proteome</keyword>
<reference evidence="3 4" key="1">
    <citation type="journal article" date="2004" name="Science">
        <title>The Ashbya gossypii genome as a tool for mapping the ancient Saccharomyces cerevisiae genome.</title>
        <authorList>
            <person name="Dietrich F.S."/>
            <person name="Voegeli S."/>
            <person name="Brachat S."/>
            <person name="Lerch A."/>
            <person name="Gates K."/>
            <person name="Steiner S."/>
            <person name="Mohr C."/>
            <person name="Pohlmann R."/>
            <person name="Luedi P."/>
            <person name="Choi S."/>
            <person name="Wing R.A."/>
            <person name="Flavier A."/>
            <person name="Gaffney T.D."/>
            <person name="Philippsen P."/>
        </authorList>
    </citation>
    <scope>NUCLEOTIDE SEQUENCE [LARGE SCALE GENOMIC DNA]</scope>
    <source>
        <strain evidence="4">ATCC 10895 / CBS 109.51 / FGSC 9923 / NRRL Y-1056</strain>
    </source>
</reference>
<keyword evidence="1" id="KW-0175">Coiled coil</keyword>
<evidence type="ECO:0000313" key="3">
    <source>
        <dbReference type="EMBL" id="AAS53911.1"/>
    </source>
</evidence>
<dbReference type="FunCoup" id="Q752N4">
    <property type="interactions" value="11"/>
</dbReference>
<feature type="region of interest" description="Disordered" evidence="2">
    <location>
        <begin position="1"/>
        <end position="23"/>
    </location>
</feature>
<feature type="compositionally biased region" description="Low complexity" evidence="2">
    <location>
        <begin position="9"/>
        <end position="22"/>
    </location>
</feature>
<organism evidence="3 4">
    <name type="scientific">Eremothecium gossypii (strain ATCC 10895 / CBS 109.51 / FGSC 9923 / NRRL Y-1056)</name>
    <name type="common">Yeast</name>
    <name type="synonym">Ashbya gossypii</name>
    <dbReference type="NCBI Taxonomy" id="284811"/>
    <lineage>
        <taxon>Eukaryota</taxon>
        <taxon>Fungi</taxon>
        <taxon>Dikarya</taxon>
        <taxon>Ascomycota</taxon>
        <taxon>Saccharomycotina</taxon>
        <taxon>Saccharomycetes</taxon>
        <taxon>Saccharomycetales</taxon>
        <taxon>Saccharomycetaceae</taxon>
        <taxon>Eremothecium</taxon>
    </lineage>
</organism>
<dbReference type="OMA" id="NHTEDRN"/>
<dbReference type="InParanoid" id="Q752N4"/>
<evidence type="ECO:0000256" key="1">
    <source>
        <dbReference type="SAM" id="Coils"/>
    </source>
</evidence>
<reference evidence="4" key="2">
    <citation type="journal article" date="2013" name="G3 (Bethesda)">
        <title>Genomes of Ashbya fungi isolated from insects reveal four mating-type loci, numerous translocations, lack of transposons, and distinct gene duplications.</title>
        <authorList>
            <person name="Dietrich F.S."/>
            <person name="Voegeli S."/>
            <person name="Kuo S."/>
            <person name="Philippsen P."/>
        </authorList>
    </citation>
    <scope>GENOME REANNOTATION</scope>
    <source>
        <strain evidence="4">ATCC 10895 / CBS 109.51 / FGSC 9923 / NRRL Y-1056</strain>
    </source>
</reference>
<feature type="coiled-coil region" evidence="1">
    <location>
        <begin position="35"/>
        <end position="66"/>
    </location>
</feature>
<dbReference type="KEGG" id="ago:AGOS_AFR540C"/>
<evidence type="ECO:0000313" key="4">
    <source>
        <dbReference type="Proteomes" id="UP000000591"/>
    </source>
</evidence>
<dbReference type="HOGENOM" id="CLU_192383_0_0_1"/>
<dbReference type="OrthoDB" id="4066296at2759"/>
<sequence>MPIEELSRAESAGSAGSGEAAEQNAEKIVTVFDLASEIEQSLNQALEHVEKNEAQFQQTLKDIHERLKRLEQ</sequence>
<dbReference type="Proteomes" id="UP000000591">
    <property type="component" value="Chromosome VI"/>
</dbReference>